<accession>A0A9P8L9V3</accession>
<keyword evidence="2" id="KW-1185">Reference proteome</keyword>
<evidence type="ECO:0000313" key="1">
    <source>
        <dbReference type="EMBL" id="KAH0557093.1"/>
    </source>
</evidence>
<reference evidence="1" key="1">
    <citation type="submission" date="2021-03" db="EMBL/GenBank/DDBJ databases">
        <title>Comparative genomics and phylogenomic investigation of the class Geoglossomycetes provide insights into ecological specialization and systematics.</title>
        <authorList>
            <person name="Melie T."/>
            <person name="Pirro S."/>
            <person name="Miller A.N."/>
            <person name="Quandt A."/>
        </authorList>
    </citation>
    <scope>NUCLEOTIDE SEQUENCE</scope>
    <source>
        <strain evidence="1">CAQ_001_2017</strain>
    </source>
</reference>
<feature type="non-terminal residue" evidence="1">
    <location>
        <position position="1"/>
    </location>
</feature>
<sequence length="210" mass="22751">MGTALGDKPTKTPLEFTKWDTVPRAPSSPTTPNRYSVLVPCGVLDDPTEGIRNETLTLHRKDVLSIFNPILNACDNHIQTELAAMKKLPNAPQPPPRIATFVLAGGLSNSPVAGDTERDSHHARTAGRVPRVSSRLVCYLPPPLRTGDTLSAKLLRPLAICSSSITAIGAIEAHRHHGFLAKTESKFTLAIAFWTPWHDASTCMGHPIEN</sequence>
<dbReference type="AlphaFoldDB" id="A0A9P8L9V3"/>
<name>A0A9P8L9V3_9PEZI</name>
<dbReference type="EMBL" id="JAGHQM010000913">
    <property type="protein sequence ID" value="KAH0557093.1"/>
    <property type="molecule type" value="Genomic_DNA"/>
</dbReference>
<dbReference type="Proteomes" id="UP000750711">
    <property type="component" value="Unassembled WGS sequence"/>
</dbReference>
<organism evidence="1 2">
    <name type="scientific">Trichoglossum hirsutum</name>
    <dbReference type="NCBI Taxonomy" id="265104"/>
    <lineage>
        <taxon>Eukaryota</taxon>
        <taxon>Fungi</taxon>
        <taxon>Dikarya</taxon>
        <taxon>Ascomycota</taxon>
        <taxon>Pezizomycotina</taxon>
        <taxon>Geoglossomycetes</taxon>
        <taxon>Geoglossales</taxon>
        <taxon>Geoglossaceae</taxon>
        <taxon>Trichoglossum</taxon>
    </lineage>
</organism>
<comment type="caution">
    <text evidence="1">The sequence shown here is derived from an EMBL/GenBank/DDBJ whole genome shotgun (WGS) entry which is preliminary data.</text>
</comment>
<proteinExistence type="predicted"/>
<gene>
    <name evidence="1" type="ORF">GP486_005116</name>
</gene>
<evidence type="ECO:0000313" key="2">
    <source>
        <dbReference type="Proteomes" id="UP000750711"/>
    </source>
</evidence>
<protein>
    <submittedName>
        <fullName evidence="1">Uncharacterized protein</fullName>
    </submittedName>
</protein>